<keyword evidence="2" id="KW-1185">Reference proteome</keyword>
<dbReference type="EMBL" id="CP001615">
    <property type="protein sequence ID" value="ACQ68943.1"/>
    <property type="molecule type" value="Genomic_DNA"/>
</dbReference>
<dbReference type="STRING" id="360911.EAT1b_0008"/>
<proteinExistence type="predicted"/>
<evidence type="ECO:0000313" key="1">
    <source>
        <dbReference type="EMBL" id="ACQ68943.1"/>
    </source>
</evidence>
<gene>
    <name evidence="1" type="ordered locus">EAT1b_0008</name>
</gene>
<dbReference type="RefSeq" id="WP_012726062.1">
    <property type="nucleotide sequence ID" value="NC_012673.1"/>
</dbReference>
<dbReference type="OrthoDB" id="2418506at2"/>
<reference evidence="1 2" key="1">
    <citation type="journal article" date="2011" name="J. Bacteriol.">
        <title>Complete genome sequence of the Thermophilic Bacterium Exiguobacterium sp. AT1b.</title>
        <authorList>
            <person name="Vishnivetskaya T.A."/>
            <person name="Lucas S."/>
            <person name="Copeland A."/>
            <person name="Lapidus A."/>
            <person name="Glavina Del Rio T."/>
            <person name="Dalin E."/>
            <person name="Tice H."/>
            <person name="Bruce D.C."/>
            <person name="Goodwin L.A."/>
            <person name="Pitluck S."/>
            <person name="Saunders E."/>
            <person name="Brettin T."/>
            <person name="Detter C."/>
            <person name="Han C."/>
            <person name="Larimer F."/>
            <person name="Land M.L."/>
            <person name="Hauser L.J."/>
            <person name="Kyrpides N.C."/>
            <person name="Ovchinnikova G."/>
            <person name="Kathariou S."/>
            <person name="Ramaley R.F."/>
            <person name="Rodrigues D.F."/>
            <person name="Hendrix C."/>
            <person name="Richardson P."/>
            <person name="Tiedje J.M."/>
        </authorList>
    </citation>
    <scope>NUCLEOTIDE SEQUENCE [LARGE SCALE GENOMIC DNA]</scope>
    <source>
        <strain evidence="2">ATCC BAA-1283 / AT1b</strain>
    </source>
</reference>
<dbReference type="Proteomes" id="UP000000716">
    <property type="component" value="Chromosome"/>
</dbReference>
<sequence>MENDYYLTPEHYETAATNGISEQALYRRVYHERMPIKRAITQPLQKKSPPLWPIWKEVAEANGVKQATFTYRVSKLNMDPEEAATMKTATRQELAQRMNENKARVLTDEQIETARGNGISYRCLHRRVEGGMSIAEAMTKPTMTKAETAAYARSKRKHDCYVRRSISAFWGEKKSKTIV</sequence>
<accession>C4L0M5</accession>
<protein>
    <submittedName>
        <fullName evidence="1">Uncharacterized protein</fullName>
    </submittedName>
</protein>
<name>C4L0M5_EXISA</name>
<evidence type="ECO:0000313" key="2">
    <source>
        <dbReference type="Proteomes" id="UP000000716"/>
    </source>
</evidence>
<dbReference type="AlphaFoldDB" id="C4L0M5"/>
<dbReference type="eggNOG" id="ENOG5033C23">
    <property type="taxonomic scope" value="Bacteria"/>
</dbReference>
<dbReference type="HOGENOM" id="CLU_100115_1_0_9"/>
<dbReference type="KEGG" id="eat:EAT1b_0008"/>
<organism evidence="1 2">
    <name type="scientific">Exiguobacterium sp. (strain ATCC BAA-1283 / AT1b)</name>
    <dbReference type="NCBI Taxonomy" id="360911"/>
    <lineage>
        <taxon>Bacteria</taxon>
        <taxon>Bacillati</taxon>
        <taxon>Bacillota</taxon>
        <taxon>Bacilli</taxon>
        <taxon>Bacillales</taxon>
        <taxon>Bacillales Family XII. Incertae Sedis</taxon>
        <taxon>Exiguobacterium</taxon>
    </lineage>
</organism>